<dbReference type="SMART" id="SM00491">
    <property type="entry name" value="HELICc2"/>
    <property type="match status" value="1"/>
</dbReference>
<dbReference type="Proteomes" id="UP000624041">
    <property type="component" value="Unassembled WGS sequence"/>
</dbReference>
<evidence type="ECO:0000256" key="8">
    <source>
        <dbReference type="HAMAP-Rule" id="MF_02206"/>
    </source>
</evidence>
<name>A0A918D1D4_9BACI</name>
<dbReference type="InterPro" id="IPR036397">
    <property type="entry name" value="RNaseH_sf"/>
</dbReference>
<comment type="cofactor">
    <cofactor evidence="1">
        <name>[4Fe-4S] cluster</name>
        <dbReference type="ChEBI" id="CHEBI:49883"/>
    </cofactor>
</comment>
<dbReference type="InterPro" id="IPR014013">
    <property type="entry name" value="Helic_SF1/SF2_ATP-bd_DinG/Rad3"/>
</dbReference>
<comment type="function">
    <text evidence="8 9">3'-5' exonuclease.</text>
</comment>
<keyword evidence="3 8" id="KW-0547">Nucleotide-binding</keyword>
<dbReference type="PANTHER" id="PTHR11472:SF34">
    <property type="entry name" value="REGULATOR OF TELOMERE ELONGATION HELICASE 1"/>
    <property type="match status" value="1"/>
</dbReference>
<feature type="binding site" evidence="8">
    <location>
        <begin position="284"/>
        <end position="291"/>
    </location>
    <ligand>
        <name>ATP</name>
        <dbReference type="ChEBI" id="CHEBI:30616"/>
    </ligand>
</feature>
<dbReference type="SUPFAM" id="SSF53098">
    <property type="entry name" value="Ribonuclease H-like"/>
    <property type="match status" value="1"/>
</dbReference>
<dbReference type="SUPFAM" id="SSF52540">
    <property type="entry name" value="P-loop containing nucleoside triphosphate hydrolases"/>
    <property type="match status" value="1"/>
</dbReference>
<dbReference type="InterPro" id="IPR006555">
    <property type="entry name" value="ATP-dep_Helicase_C"/>
</dbReference>
<dbReference type="AlphaFoldDB" id="A0A918D1D4"/>
<evidence type="ECO:0000256" key="2">
    <source>
        <dbReference type="ARBA" id="ARBA00022722"/>
    </source>
</evidence>
<evidence type="ECO:0000256" key="7">
    <source>
        <dbReference type="ARBA" id="ARBA00048954"/>
    </source>
</evidence>
<dbReference type="PROSITE" id="PS51193">
    <property type="entry name" value="HELICASE_ATP_BIND_2"/>
    <property type="match status" value="1"/>
</dbReference>
<dbReference type="InterPro" id="IPR045028">
    <property type="entry name" value="DinG/Rad3-like"/>
</dbReference>
<comment type="caution">
    <text evidence="12">The sequence shown here is derived from an EMBL/GenBank/DDBJ whole genome shotgun (WGS) entry which is preliminary data.</text>
</comment>
<accession>A0A918D1D4</accession>
<feature type="domain" description="Helicase ATP-binding" evidence="10">
    <location>
        <begin position="271"/>
        <end position="490"/>
    </location>
</feature>
<dbReference type="NCBIfam" id="TIGR00573">
    <property type="entry name" value="dnaq"/>
    <property type="match status" value="1"/>
</dbReference>
<dbReference type="NCBIfam" id="TIGR01407">
    <property type="entry name" value="dinG_rel"/>
    <property type="match status" value="1"/>
</dbReference>
<dbReference type="Pfam" id="PF00270">
    <property type="entry name" value="DEAD"/>
    <property type="match status" value="1"/>
</dbReference>
<reference evidence="12" key="1">
    <citation type="journal article" date="2014" name="Int. J. Syst. Evol. Microbiol.">
        <title>Complete genome sequence of Corynebacterium casei LMG S-19264T (=DSM 44701T), isolated from a smear-ripened cheese.</title>
        <authorList>
            <consortium name="US DOE Joint Genome Institute (JGI-PGF)"/>
            <person name="Walter F."/>
            <person name="Albersmeier A."/>
            <person name="Kalinowski J."/>
            <person name="Ruckert C."/>
        </authorList>
    </citation>
    <scope>NUCLEOTIDE SEQUENCE</scope>
    <source>
        <strain evidence="12">JCM 17251</strain>
    </source>
</reference>
<dbReference type="GO" id="GO:0016818">
    <property type="term" value="F:hydrolase activity, acting on acid anhydrides, in phosphorus-containing anhydrides"/>
    <property type="evidence" value="ECO:0007669"/>
    <property type="project" value="InterPro"/>
</dbReference>
<dbReference type="NCBIfam" id="NF005981">
    <property type="entry name" value="PRK08074.1"/>
    <property type="match status" value="1"/>
</dbReference>
<keyword evidence="13" id="KW-1185">Reference proteome</keyword>
<dbReference type="SMART" id="SM00479">
    <property type="entry name" value="EXOIII"/>
    <property type="match status" value="1"/>
</dbReference>
<evidence type="ECO:0000259" key="11">
    <source>
        <dbReference type="PROSITE" id="PS51193"/>
    </source>
</evidence>
<evidence type="ECO:0000256" key="3">
    <source>
        <dbReference type="ARBA" id="ARBA00022741"/>
    </source>
</evidence>
<dbReference type="EC" id="3.1.-.-" evidence="8 9"/>
<dbReference type="InterPro" id="IPR006054">
    <property type="entry name" value="DnaQ"/>
</dbReference>
<feature type="short sequence motif" description="DEAH box" evidence="8">
    <location>
        <begin position="464"/>
        <end position="467"/>
    </location>
</feature>
<dbReference type="FunFam" id="3.30.420.10:FF:000045">
    <property type="entry name" value="3'-5' exonuclease DinG"/>
    <property type="match status" value="1"/>
</dbReference>
<dbReference type="GO" id="GO:0003677">
    <property type="term" value="F:DNA binding"/>
    <property type="evidence" value="ECO:0007669"/>
    <property type="project" value="InterPro"/>
</dbReference>
<dbReference type="InterPro" id="IPR013520">
    <property type="entry name" value="Ribonucl_H"/>
</dbReference>
<dbReference type="CDD" id="cd06127">
    <property type="entry name" value="DEDDh"/>
    <property type="match status" value="1"/>
</dbReference>
<dbReference type="GO" id="GO:0008408">
    <property type="term" value="F:3'-5' exonuclease activity"/>
    <property type="evidence" value="ECO:0007669"/>
    <property type="project" value="UniProtKB-UniRule"/>
</dbReference>
<feature type="domain" description="Helicase ATP-binding" evidence="11">
    <location>
        <begin position="249"/>
        <end position="542"/>
    </location>
</feature>
<dbReference type="InterPro" id="IPR012337">
    <property type="entry name" value="RNaseH-like_sf"/>
</dbReference>
<dbReference type="PANTHER" id="PTHR11472">
    <property type="entry name" value="DNA REPAIR DEAD HELICASE RAD3/XP-D SUBFAMILY MEMBER"/>
    <property type="match status" value="1"/>
</dbReference>
<dbReference type="Gene3D" id="3.40.50.300">
    <property type="entry name" value="P-loop containing nucleotide triphosphate hydrolases"/>
    <property type="match status" value="2"/>
</dbReference>
<dbReference type="Gene3D" id="3.30.420.10">
    <property type="entry name" value="Ribonuclease H-like superfamily/Ribonuclease H"/>
    <property type="match status" value="1"/>
</dbReference>
<evidence type="ECO:0000256" key="9">
    <source>
        <dbReference type="RuleBase" id="RU364106"/>
    </source>
</evidence>
<keyword evidence="2 8" id="KW-0540">Nuclease</keyword>
<sequence length="933" mass="108306">MNKFVVIDLETTGHSPDNDDKIIEIGMVIIKNDEIIDKRDTFLNPNKQIPPFITNLTNITNDDVKDAPYFNEKADKIMELFEDSYLIAHNVPFDMGFLNTELVNSGRKPLRNPVIDTVELSRILYPKAPSYKLSQITDYLDIYHDDPHRALSDAYVTARLFLKLKEKLFSLPYETLANLAKLEPMFKSNLAVLLDEAMEQNSFEFANEAKFTTYNGLAFKMTEKMTQEETILTTSFGDYLDHIYEDNGTLEKQFEKYEKRSGQREMSETVYDAFCSGEHALIEAETGTGKSLAYLLPAVYEAVKQNKRIIISTHTTQLQTQLLDEEIPLVHKTVDFPFEAALLKGRNHYLSLERFAYELTHLERDNYDITLTKAILLVWLTETLTGDIDEIQIPTSGYTFFQRVSADAERKLDVTSPWFRYSFYTRARRRAQRADLIITNHALLCTDMFNDYQFLPAYDKLIIDEAHHLEDTAAYHYGLKLDNITMHYMLNQIGRSEDTKFFNYIIGKYDSIEDNFSVDKWDELIANTKNEIDDLFQYLHAYVTKQRKKDKSLSDVGRIQFRFSKEEVNSSNWETITEMVNRLIFYYRDLIHFLSLMDKSLDDTEDYVKNDRQELIQVIENLQDHIDHLELLFLMDQHINHVQWLEMDTKGYQQAVYLYSEPTTVSTLLGEELFAKKDSVILTSATLTMKNSFHFIEKRLGLREERLITKQIRSPFSFKDQVQLLIPNDFPDIKYGNMDDYIYATSEAILSLAEVTEGRMLVLFTSYDMLRKSYKLLKEIMTDDKYMLIGQGVTSGSRTRLKKNFQSFERSILLGTSSFWEGVDIPGGDLSCLMIVRLPFQPPAHPVYEAKSQELKEAGKNPFMELSLPNAVIKFKQGFGRLIRSSSDRGIVFICDSRIVTARYGRYFTDSIPEVPILNDSTQSLIEQARAWF</sequence>
<keyword evidence="5 8" id="KW-0269">Exonuclease</keyword>
<gene>
    <name evidence="8 9 12" type="primary">dinG</name>
    <name evidence="12" type="ORF">GCM10007971_16010</name>
</gene>
<keyword evidence="4 8" id="KW-0378">Hydrolase</keyword>
<dbReference type="Pfam" id="PF13307">
    <property type="entry name" value="Helicase_C_2"/>
    <property type="match status" value="1"/>
</dbReference>
<evidence type="ECO:0000313" key="12">
    <source>
        <dbReference type="EMBL" id="GGN56309.1"/>
    </source>
</evidence>
<comment type="similarity">
    <text evidence="8 9">Belongs to the helicase family. DinG subfamily. Type 2 sub-subfamily.</text>
</comment>
<dbReference type="PROSITE" id="PS51192">
    <property type="entry name" value="HELICASE_ATP_BIND_1"/>
    <property type="match status" value="1"/>
</dbReference>
<dbReference type="GO" id="GO:0005524">
    <property type="term" value="F:ATP binding"/>
    <property type="evidence" value="ECO:0007669"/>
    <property type="project" value="UniProtKB-UniRule"/>
</dbReference>
<dbReference type="GO" id="GO:0003887">
    <property type="term" value="F:DNA-directed DNA polymerase activity"/>
    <property type="evidence" value="ECO:0007669"/>
    <property type="project" value="InterPro"/>
</dbReference>
<dbReference type="SMART" id="SM00487">
    <property type="entry name" value="DEXDc"/>
    <property type="match status" value="1"/>
</dbReference>
<organism evidence="12 13">
    <name type="scientific">Oceanobacillus indicireducens</name>
    <dbReference type="NCBI Taxonomy" id="1004261"/>
    <lineage>
        <taxon>Bacteria</taxon>
        <taxon>Bacillati</taxon>
        <taxon>Bacillota</taxon>
        <taxon>Bacilli</taxon>
        <taxon>Bacillales</taxon>
        <taxon>Bacillaceae</taxon>
        <taxon>Oceanobacillus</taxon>
    </lineage>
</organism>
<protein>
    <recommendedName>
        <fullName evidence="8 9">3'-5' exonuclease DinG</fullName>
        <ecNumber evidence="8 9">3.1.-.-</ecNumber>
    </recommendedName>
</protein>
<evidence type="ECO:0000256" key="1">
    <source>
        <dbReference type="ARBA" id="ARBA00001966"/>
    </source>
</evidence>
<dbReference type="GO" id="GO:0043139">
    <property type="term" value="F:5'-3' DNA helicase activity"/>
    <property type="evidence" value="ECO:0007669"/>
    <property type="project" value="UniProtKB-EC"/>
</dbReference>
<dbReference type="EMBL" id="BMOS01000009">
    <property type="protein sequence ID" value="GGN56309.1"/>
    <property type="molecule type" value="Genomic_DNA"/>
</dbReference>
<evidence type="ECO:0000256" key="6">
    <source>
        <dbReference type="ARBA" id="ARBA00022840"/>
    </source>
</evidence>
<evidence type="ECO:0000256" key="5">
    <source>
        <dbReference type="ARBA" id="ARBA00022839"/>
    </source>
</evidence>
<dbReference type="InterPro" id="IPR011545">
    <property type="entry name" value="DEAD/DEAH_box_helicase_dom"/>
</dbReference>
<evidence type="ECO:0000313" key="13">
    <source>
        <dbReference type="Proteomes" id="UP000624041"/>
    </source>
</evidence>
<dbReference type="Pfam" id="PF00929">
    <property type="entry name" value="RNase_T"/>
    <property type="match status" value="1"/>
</dbReference>
<keyword evidence="6 8" id="KW-0067">ATP-binding</keyword>
<proteinExistence type="inferred from homology"/>
<dbReference type="GO" id="GO:0006260">
    <property type="term" value="P:DNA replication"/>
    <property type="evidence" value="ECO:0007669"/>
    <property type="project" value="InterPro"/>
</dbReference>
<dbReference type="InterPro" id="IPR027417">
    <property type="entry name" value="P-loop_NTPase"/>
</dbReference>
<dbReference type="InterPro" id="IPR006310">
    <property type="entry name" value="DinG"/>
</dbReference>
<reference evidence="12" key="2">
    <citation type="submission" date="2020-09" db="EMBL/GenBank/DDBJ databases">
        <authorList>
            <person name="Sun Q."/>
            <person name="Ohkuma M."/>
        </authorList>
    </citation>
    <scope>NUCLEOTIDE SEQUENCE</scope>
    <source>
        <strain evidence="12">JCM 17251</strain>
    </source>
</reference>
<comment type="catalytic activity">
    <reaction evidence="7">
        <text>ATP + H2O = ADP + phosphate + H(+)</text>
        <dbReference type="Rhea" id="RHEA:13065"/>
        <dbReference type="ChEBI" id="CHEBI:15377"/>
        <dbReference type="ChEBI" id="CHEBI:15378"/>
        <dbReference type="ChEBI" id="CHEBI:30616"/>
        <dbReference type="ChEBI" id="CHEBI:43474"/>
        <dbReference type="ChEBI" id="CHEBI:456216"/>
        <dbReference type="EC" id="5.6.2.3"/>
    </reaction>
</comment>
<dbReference type="InterPro" id="IPR014001">
    <property type="entry name" value="Helicase_ATP-bd"/>
</dbReference>
<evidence type="ECO:0000259" key="10">
    <source>
        <dbReference type="PROSITE" id="PS51192"/>
    </source>
</evidence>
<evidence type="ECO:0000256" key="4">
    <source>
        <dbReference type="ARBA" id="ARBA00022801"/>
    </source>
</evidence>
<dbReference type="HAMAP" id="MF_02206">
    <property type="entry name" value="DinG_exonucl"/>
    <property type="match status" value="1"/>
</dbReference>
<keyword evidence="12" id="KW-0347">Helicase</keyword>